<dbReference type="InterPro" id="IPR001650">
    <property type="entry name" value="Helicase_C-like"/>
</dbReference>
<dbReference type="GO" id="GO:0051607">
    <property type="term" value="P:defense response to virus"/>
    <property type="evidence" value="ECO:0007669"/>
    <property type="project" value="UniProtKB-KW"/>
</dbReference>
<evidence type="ECO:0000256" key="9">
    <source>
        <dbReference type="ARBA" id="ARBA00023118"/>
    </source>
</evidence>
<dbReference type="GO" id="GO:0016787">
    <property type="term" value="F:hydrolase activity"/>
    <property type="evidence" value="ECO:0007669"/>
    <property type="project" value="UniProtKB-KW"/>
</dbReference>
<protein>
    <submittedName>
        <fullName evidence="13">CRISPR-associated helicase/endonuclease Cas3</fullName>
    </submittedName>
</protein>
<comment type="similarity">
    <text evidence="10">Belongs to the DEAD box helicase family.</text>
</comment>
<name>A0A367QUR8_9NOSO</name>
<dbReference type="EMBL" id="LXQD01000306">
    <property type="protein sequence ID" value="RCJ27084.1"/>
    <property type="molecule type" value="Genomic_DNA"/>
</dbReference>
<evidence type="ECO:0000256" key="5">
    <source>
        <dbReference type="ARBA" id="ARBA00022741"/>
    </source>
</evidence>
<dbReference type="PANTHER" id="PTHR47959">
    <property type="entry name" value="ATP-DEPENDENT RNA HELICASE RHLE-RELATED"/>
    <property type="match status" value="1"/>
</dbReference>
<evidence type="ECO:0000256" key="3">
    <source>
        <dbReference type="ARBA" id="ARBA00022722"/>
    </source>
</evidence>
<evidence type="ECO:0000256" key="8">
    <source>
        <dbReference type="ARBA" id="ARBA00022840"/>
    </source>
</evidence>
<evidence type="ECO:0000256" key="1">
    <source>
        <dbReference type="ARBA" id="ARBA00006847"/>
    </source>
</evidence>
<dbReference type="GO" id="GO:0005829">
    <property type="term" value="C:cytosol"/>
    <property type="evidence" value="ECO:0007669"/>
    <property type="project" value="TreeGrafter"/>
</dbReference>
<keyword evidence="8" id="KW-0067">ATP-binding</keyword>
<comment type="similarity">
    <text evidence="1">In the N-terminal section; belongs to the CRISPR-associated nuclease Cas3-HD family.</text>
</comment>
<dbReference type="PANTHER" id="PTHR47959:SF16">
    <property type="entry name" value="CRISPR-ASSOCIATED NUCLEASE_HELICASE CAS3-RELATED"/>
    <property type="match status" value="1"/>
</dbReference>
<dbReference type="SMART" id="SM00487">
    <property type="entry name" value="DEXDc"/>
    <property type="match status" value="1"/>
</dbReference>
<comment type="caution">
    <text evidence="13">The sequence shown here is derived from an EMBL/GenBank/DDBJ whole genome shotgun (WGS) entry which is preliminary data.</text>
</comment>
<dbReference type="Gene3D" id="3.40.50.300">
    <property type="entry name" value="P-loop containing nucleotide triphosphate hydrolases"/>
    <property type="match status" value="2"/>
</dbReference>
<dbReference type="GO" id="GO:0003724">
    <property type="term" value="F:RNA helicase activity"/>
    <property type="evidence" value="ECO:0007669"/>
    <property type="project" value="TreeGrafter"/>
</dbReference>
<keyword evidence="4" id="KW-0479">Metal-binding</keyword>
<dbReference type="NCBIfam" id="TIGR01596">
    <property type="entry name" value="cas3_HD"/>
    <property type="match status" value="1"/>
</dbReference>
<dbReference type="PROSITE" id="PS51194">
    <property type="entry name" value="HELICASE_CTER"/>
    <property type="match status" value="1"/>
</dbReference>
<proteinExistence type="inferred from homology"/>
<evidence type="ECO:0000256" key="4">
    <source>
        <dbReference type="ARBA" id="ARBA00022723"/>
    </source>
</evidence>
<dbReference type="Proteomes" id="UP000252107">
    <property type="component" value="Unassembled WGS sequence"/>
</dbReference>
<comment type="similarity">
    <text evidence="2">In the central section; belongs to the CRISPR-associated helicase Cas3 family.</text>
</comment>
<dbReference type="InterPro" id="IPR014001">
    <property type="entry name" value="Helicase_ATP-bd"/>
</dbReference>
<dbReference type="InterPro" id="IPR006474">
    <property type="entry name" value="Helicase_Cas3_CRISPR-ass_core"/>
</dbReference>
<dbReference type="Pfam" id="PF18019">
    <property type="entry name" value="Cas3_HD"/>
    <property type="match status" value="1"/>
</dbReference>
<keyword evidence="5" id="KW-0547">Nucleotide-binding</keyword>
<gene>
    <name evidence="13" type="ORF">A6770_02680</name>
</gene>
<dbReference type="InterPro" id="IPR006483">
    <property type="entry name" value="CRISPR-assoc_Cas3_HD"/>
</dbReference>
<dbReference type="Pfam" id="PF22590">
    <property type="entry name" value="Cas3-like_C_2"/>
    <property type="match status" value="1"/>
</dbReference>
<feature type="domain" description="Helicase C-terminal" evidence="11">
    <location>
        <begin position="492"/>
        <end position="647"/>
    </location>
</feature>
<dbReference type="InterPro" id="IPR027417">
    <property type="entry name" value="P-loop_NTPase"/>
</dbReference>
<keyword evidence="6" id="KW-0378">Hydrolase</keyword>
<evidence type="ECO:0000256" key="10">
    <source>
        <dbReference type="ARBA" id="ARBA00038437"/>
    </source>
</evidence>
<evidence type="ECO:0000313" key="14">
    <source>
        <dbReference type="Proteomes" id="UP000252107"/>
    </source>
</evidence>
<dbReference type="GO" id="GO:0004519">
    <property type="term" value="F:endonuclease activity"/>
    <property type="evidence" value="ECO:0007669"/>
    <property type="project" value="UniProtKB-KW"/>
</dbReference>
<dbReference type="PROSITE" id="PS51643">
    <property type="entry name" value="HD_CAS3"/>
    <property type="match status" value="1"/>
</dbReference>
<dbReference type="GO" id="GO:0046872">
    <property type="term" value="F:metal ion binding"/>
    <property type="evidence" value="ECO:0007669"/>
    <property type="project" value="UniProtKB-KW"/>
</dbReference>
<evidence type="ECO:0000259" key="11">
    <source>
        <dbReference type="PROSITE" id="PS51194"/>
    </source>
</evidence>
<keyword evidence="3" id="KW-0540">Nuclease</keyword>
<organism evidence="13 14">
    <name type="scientific">Nostoc minutum NIES-26</name>
    <dbReference type="NCBI Taxonomy" id="1844469"/>
    <lineage>
        <taxon>Bacteria</taxon>
        <taxon>Bacillati</taxon>
        <taxon>Cyanobacteriota</taxon>
        <taxon>Cyanophyceae</taxon>
        <taxon>Nostocales</taxon>
        <taxon>Nostocaceae</taxon>
        <taxon>Nostoc</taxon>
    </lineage>
</organism>
<evidence type="ECO:0000259" key="12">
    <source>
        <dbReference type="PROSITE" id="PS51643"/>
    </source>
</evidence>
<keyword evidence="9" id="KW-0051">Antiviral defense</keyword>
<dbReference type="Gene3D" id="1.10.3210.30">
    <property type="match status" value="1"/>
</dbReference>
<dbReference type="GO" id="GO:0005524">
    <property type="term" value="F:ATP binding"/>
    <property type="evidence" value="ECO:0007669"/>
    <property type="project" value="UniProtKB-KW"/>
</dbReference>
<dbReference type="SUPFAM" id="SSF52540">
    <property type="entry name" value="P-loop containing nucleoside triphosphate hydrolases"/>
    <property type="match status" value="1"/>
</dbReference>
<dbReference type="InterPro" id="IPR050079">
    <property type="entry name" value="DEAD_box_RNA_helicase"/>
</dbReference>
<feature type="domain" description="HD Cas3-type" evidence="12">
    <location>
        <begin position="18"/>
        <end position="234"/>
    </location>
</feature>
<sequence length="740" mass="83080">MRPNLEPDFLLAKSREKPWRGAYTLVGHTVAVVEAVTTLVDVLGDRLISQFGLQCSLSHLRGTARLAAYLHDWGKANDHFQMVVRKNRNPLESPQLIRHEVASVLLAYSYREWLQQCEGNFYTALSAAGGHHLKFGGNAKKGDTGEIGEIRSGSGSDRIYLYTDTKNFKALLKYGVKTLGLPRELKLPRKRPTCWTVTEIKTLQNEVLEAFCDWPHDTVFASVVKALLVAGDSVGSAIPPTGLKIKTWIKQELSTILDIKEIQQVIDSRLGGKELLNFQINLGNSSKRVTLARAGCGTGKTLGAYNWAKQYAVGGKLFFCYPTTGTSTEGFLDYVHDEISSVLLHSRADVDLELATTGEEAEAGDNQEDELAKKLESFQTWGTKVSICTVDTVLGLQQCNRRPLYCFPAIAQSAFVFDEVHCYDERLFGGLLRFLEVVKAPILLMSASFLPWQLEAIKKAVGEPIEIIPGPKELEKLPRYRFNLVDTPDWQRVEQELTNKGKVLWVCNQVGTAIDIYREAKSRGLNALLYHSRYRYEDRVKHHRDVVDAFKKDEPVLAIATQVAEMSLDLSATLLVSQIADPPGLIQRLGRLNRRYSGHALDAFFYPDTKTGFPYSKDNLKAGKEMIEAFTGEVSQADLAAWLENNPNQENPDKETVLFNTFRCWQMYPAPCRKAGHTITALLEQDLPQIEKMSAKLLPRYTVPLLLTKDVKEWPRHTKGYLIASADKWGYSEELGAYEI</sequence>
<evidence type="ECO:0000313" key="13">
    <source>
        <dbReference type="EMBL" id="RCJ27084.1"/>
    </source>
</evidence>
<dbReference type="InterPro" id="IPR038257">
    <property type="entry name" value="CRISPR-assoc_Cas3_HD_sf"/>
</dbReference>
<dbReference type="AlphaFoldDB" id="A0A367QUR8"/>
<dbReference type="NCBIfam" id="TIGR01587">
    <property type="entry name" value="cas3_core"/>
    <property type="match status" value="1"/>
</dbReference>
<keyword evidence="7" id="KW-0347">Helicase</keyword>
<reference evidence="13" key="1">
    <citation type="submission" date="2016-04" db="EMBL/GenBank/DDBJ databases">
        <authorList>
            <person name="Tabuchi Yagui T.R."/>
        </authorList>
    </citation>
    <scope>NUCLEOTIDE SEQUENCE [LARGE SCALE GENOMIC DNA]</scope>
    <source>
        <strain evidence="13">NIES-26</strain>
    </source>
</reference>
<dbReference type="InterPro" id="IPR054712">
    <property type="entry name" value="Cas3-like_dom"/>
</dbReference>
<dbReference type="CDD" id="cd09641">
    <property type="entry name" value="Cas3''_I"/>
    <property type="match status" value="1"/>
</dbReference>
<evidence type="ECO:0000256" key="7">
    <source>
        <dbReference type="ARBA" id="ARBA00022806"/>
    </source>
</evidence>
<accession>A0A367QUR8</accession>
<dbReference type="SUPFAM" id="SSF109604">
    <property type="entry name" value="HD-domain/PDEase-like"/>
    <property type="match status" value="1"/>
</dbReference>
<evidence type="ECO:0000256" key="2">
    <source>
        <dbReference type="ARBA" id="ARBA00009046"/>
    </source>
</evidence>
<keyword evidence="14" id="KW-1185">Reference proteome</keyword>
<evidence type="ECO:0000256" key="6">
    <source>
        <dbReference type="ARBA" id="ARBA00022801"/>
    </source>
</evidence>